<feature type="region of interest" description="Disordered" evidence="1">
    <location>
        <begin position="168"/>
        <end position="192"/>
    </location>
</feature>
<dbReference type="EMBL" id="JAYMYQ010000001">
    <property type="protein sequence ID" value="KAK7361655.1"/>
    <property type="molecule type" value="Genomic_DNA"/>
</dbReference>
<evidence type="ECO:0000256" key="1">
    <source>
        <dbReference type="SAM" id="MobiDB-lite"/>
    </source>
</evidence>
<comment type="caution">
    <text evidence="2">The sequence shown here is derived from an EMBL/GenBank/DDBJ whole genome shotgun (WGS) entry which is preliminary data.</text>
</comment>
<sequence length="192" mass="21367">MLCEIRGLLVISSILREGTRTSSKEGRRRTLKIKRVLKEAGRGIRFHWLLTIWIRLKAITGKRCRLPLGGVGSSFITTAPGPRSDSNCRTCHSSLGSARKIRRFQWSGIKVADDRHISVDRRSDRFFPRTTRHDPVLSTSRGIGAGARASSGWDARETEDTLFLRVDVPTDPVPDAGRSSHSSCPTEATTWA</sequence>
<evidence type="ECO:0000313" key="3">
    <source>
        <dbReference type="Proteomes" id="UP001367508"/>
    </source>
</evidence>
<evidence type="ECO:0000313" key="2">
    <source>
        <dbReference type="EMBL" id="KAK7361655.1"/>
    </source>
</evidence>
<gene>
    <name evidence="2" type="ORF">VNO77_03726</name>
</gene>
<dbReference type="AlphaFoldDB" id="A0AAN9R469"/>
<keyword evidence="3" id="KW-1185">Reference proteome</keyword>
<proteinExistence type="predicted"/>
<feature type="compositionally biased region" description="Polar residues" evidence="1">
    <location>
        <begin position="179"/>
        <end position="192"/>
    </location>
</feature>
<organism evidence="2 3">
    <name type="scientific">Canavalia gladiata</name>
    <name type="common">Sword bean</name>
    <name type="synonym">Dolichos gladiatus</name>
    <dbReference type="NCBI Taxonomy" id="3824"/>
    <lineage>
        <taxon>Eukaryota</taxon>
        <taxon>Viridiplantae</taxon>
        <taxon>Streptophyta</taxon>
        <taxon>Embryophyta</taxon>
        <taxon>Tracheophyta</taxon>
        <taxon>Spermatophyta</taxon>
        <taxon>Magnoliopsida</taxon>
        <taxon>eudicotyledons</taxon>
        <taxon>Gunneridae</taxon>
        <taxon>Pentapetalae</taxon>
        <taxon>rosids</taxon>
        <taxon>fabids</taxon>
        <taxon>Fabales</taxon>
        <taxon>Fabaceae</taxon>
        <taxon>Papilionoideae</taxon>
        <taxon>50 kb inversion clade</taxon>
        <taxon>NPAAA clade</taxon>
        <taxon>indigoferoid/millettioid clade</taxon>
        <taxon>Phaseoleae</taxon>
        <taxon>Canavalia</taxon>
    </lineage>
</organism>
<name>A0AAN9R469_CANGL</name>
<protein>
    <submittedName>
        <fullName evidence="2">Uncharacterized protein</fullName>
    </submittedName>
</protein>
<dbReference type="Proteomes" id="UP001367508">
    <property type="component" value="Unassembled WGS sequence"/>
</dbReference>
<reference evidence="2 3" key="1">
    <citation type="submission" date="2024-01" db="EMBL/GenBank/DDBJ databases">
        <title>The genomes of 5 underutilized Papilionoideae crops provide insights into root nodulation and disease resistanc.</title>
        <authorList>
            <person name="Jiang F."/>
        </authorList>
    </citation>
    <scope>NUCLEOTIDE SEQUENCE [LARGE SCALE GENOMIC DNA]</scope>
    <source>
        <strain evidence="2">LVBAO_FW01</strain>
        <tissue evidence="2">Leaves</tissue>
    </source>
</reference>
<accession>A0AAN9R469</accession>